<keyword evidence="2" id="KW-1185">Reference proteome</keyword>
<dbReference type="Proteomes" id="UP000295645">
    <property type="component" value="Unassembled WGS sequence"/>
</dbReference>
<gene>
    <name evidence="1" type="ORF">EC912_10342</name>
</gene>
<comment type="caution">
    <text evidence="1">The sequence shown here is derived from an EMBL/GenBank/DDBJ whole genome shotgun (WGS) entry which is preliminary data.</text>
</comment>
<dbReference type="AlphaFoldDB" id="A0A4V2W451"/>
<evidence type="ECO:0000313" key="2">
    <source>
        <dbReference type="Proteomes" id="UP000295645"/>
    </source>
</evidence>
<accession>A0A4V2W451</accession>
<reference evidence="1 2" key="1">
    <citation type="submission" date="2019-03" db="EMBL/GenBank/DDBJ databases">
        <title>Above-ground endophytic microbial communities from plants in different locations in the United States.</title>
        <authorList>
            <person name="Frank C."/>
        </authorList>
    </citation>
    <scope>NUCLEOTIDE SEQUENCE [LARGE SCALE GENOMIC DNA]</scope>
    <source>
        <strain evidence="1 2">LP_13_YM</strain>
    </source>
</reference>
<evidence type="ECO:0000313" key="1">
    <source>
        <dbReference type="EMBL" id="TCV94559.1"/>
    </source>
</evidence>
<dbReference type="EMBL" id="SMCS01000003">
    <property type="protein sequence ID" value="TCV94559.1"/>
    <property type="molecule type" value="Genomic_DNA"/>
</dbReference>
<sequence>MDASINRWSVSGDSRAKRICGFALICALWFFFADAQAQSHPEATRISIHSYWAGFSPCTPRKTELTIERKGAAYHLSGTVSSECHGRPDLTEVLPVRIVPVAQIERLVTAMKAAPQPLVELRAIGLSDQRVQKAIDRILTAPDTVEALSSTQVKTDVLRDSLRQPGPLARMMTKGFDATHSDDYPYIAVEAVLSDGSTLSAHSVSQQYLMLPWKNGAGQVTYATDMARATLALLPSQATNRQRLNARLEDLDTLVEMGLSEPLMRLGVEAMAGKALKTLEATFKIRNAAMVMPIEQEDPQMDADLQLPDSPANFSLTTRLSLVGDTLAHGDEDIARIAAQLKVVQAAPAMVARMKSAPSTVFRMSDDFGSAVLKTRTAAQFVQQMQAMHKLPELETNPEVMQGAVMVEEGKAPIYWMVLADHRAVLWKQYSSAPATPGTMSCSAIPMGDDDALGTAIWDLCQGKVYGADGKEFH</sequence>
<proteinExistence type="predicted"/>
<name>A0A4V2W451_9GAMM</name>
<dbReference type="RefSeq" id="WP_132142992.1">
    <property type="nucleotide sequence ID" value="NZ_SMCS01000003.1"/>
</dbReference>
<dbReference type="OrthoDB" id="5947672at2"/>
<protein>
    <submittedName>
        <fullName evidence="1">Uncharacterized protein</fullName>
    </submittedName>
</protein>
<organism evidence="1 2">
    <name type="scientific">Luteibacter rhizovicinus</name>
    <dbReference type="NCBI Taxonomy" id="242606"/>
    <lineage>
        <taxon>Bacteria</taxon>
        <taxon>Pseudomonadati</taxon>
        <taxon>Pseudomonadota</taxon>
        <taxon>Gammaproteobacteria</taxon>
        <taxon>Lysobacterales</taxon>
        <taxon>Rhodanobacteraceae</taxon>
        <taxon>Luteibacter</taxon>
    </lineage>
</organism>